<feature type="active site" evidence="6">
    <location>
        <position position="380"/>
    </location>
</feature>
<evidence type="ECO:0000256" key="5">
    <source>
        <dbReference type="ARBA" id="ARBA00023098"/>
    </source>
</evidence>
<evidence type="ECO:0000256" key="3">
    <source>
        <dbReference type="ARBA" id="ARBA00022679"/>
    </source>
</evidence>
<dbReference type="EMBL" id="MASR01000001">
    <property type="protein sequence ID" value="OFE14007.1"/>
    <property type="molecule type" value="Genomic_DNA"/>
</dbReference>
<accession>A0A1E8CP21</accession>
<dbReference type="RefSeq" id="WP_070118226.1">
    <property type="nucleotide sequence ID" value="NZ_MASR01000001.1"/>
</dbReference>
<dbReference type="CDD" id="cd02440">
    <property type="entry name" value="AdoMet_MTases"/>
    <property type="match status" value="1"/>
</dbReference>
<reference evidence="8" key="1">
    <citation type="submission" date="2016-07" db="EMBL/GenBank/DDBJ databases">
        <authorList>
            <person name="Florea S."/>
            <person name="Webb J.S."/>
            <person name="Jaromczyk J."/>
            <person name="Schardl C.L."/>
        </authorList>
    </citation>
    <scope>NUCLEOTIDE SEQUENCE [LARGE SCALE GENOMIC DNA]</scope>
    <source>
        <strain evidence="8">KCTC 42131</strain>
    </source>
</reference>
<evidence type="ECO:0000256" key="4">
    <source>
        <dbReference type="ARBA" id="ARBA00022691"/>
    </source>
</evidence>
<organism evidence="7 8">
    <name type="scientific">Pseudohongiella acticola</name>
    <dbReference type="NCBI Taxonomy" id="1524254"/>
    <lineage>
        <taxon>Bacteria</taxon>
        <taxon>Pseudomonadati</taxon>
        <taxon>Pseudomonadota</taxon>
        <taxon>Gammaproteobacteria</taxon>
        <taxon>Pseudomonadales</taxon>
        <taxon>Pseudohongiellaceae</taxon>
        <taxon>Pseudohongiella</taxon>
    </lineage>
</organism>
<dbReference type="Pfam" id="PF02353">
    <property type="entry name" value="CMAS"/>
    <property type="match status" value="1"/>
</dbReference>
<keyword evidence="4" id="KW-0949">S-adenosyl-L-methionine</keyword>
<sequence>MTLAGSQQKIARSLLFRQLGKISKGRIVIDEGHEVHEFGEQGDDVVTAHLVVTDPAFYQAVVFNGSIGGGESYMKQQWHTNDLVPLVRIMVLNMSVLKGLDRGKSRIARFMNGLLHRRNRNSLEGSRKNISAHYDLSNDFFATFLDPSMMYSSAIFRDESQSLHEASLNKLSHICERLQLSPDDHLLEIGTGWGSMAIHAAKHYGCRVTTTTISQEQYNHASQRVREEGLQDRVELLLKDYRDLDGQYDKLVSIEMIEAVGHEYFATYFAKCSSLLKASGLMLIQAITISDQRYEDAKRTVDFIQRYIFPGGCLPSNSAIAHHVARDTDLQIVGLEDITRDYAMTLERWRKAFLAHMPEIQAQGFGTDFIRMWDYYLAYCQGGFMERVIHTAQIVMAKPDYRLAPLHARIQSQQTGPVHAQDHR</sequence>
<dbReference type="GO" id="GO:0032259">
    <property type="term" value="P:methylation"/>
    <property type="evidence" value="ECO:0007669"/>
    <property type="project" value="UniProtKB-KW"/>
</dbReference>
<evidence type="ECO:0000256" key="1">
    <source>
        <dbReference type="ARBA" id="ARBA00010815"/>
    </source>
</evidence>
<dbReference type="Gene3D" id="3.40.50.150">
    <property type="entry name" value="Vaccinia Virus protein VP39"/>
    <property type="match status" value="1"/>
</dbReference>
<dbReference type="Proteomes" id="UP000175669">
    <property type="component" value="Unassembled WGS sequence"/>
</dbReference>
<name>A0A1E8CP21_9GAMM</name>
<dbReference type="PANTHER" id="PTHR43667:SF2">
    <property type="entry name" value="FATTY ACID C-METHYL TRANSFERASE"/>
    <property type="match status" value="1"/>
</dbReference>
<dbReference type="GO" id="GO:0008168">
    <property type="term" value="F:methyltransferase activity"/>
    <property type="evidence" value="ECO:0007669"/>
    <property type="project" value="UniProtKB-KW"/>
</dbReference>
<comment type="caution">
    <text evidence="7">The sequence shown here is derived from an EMBL/GenBank/DDBJ whole genome shotgun (WGS) entry which is preliminary data.</text>
</comment>
<dbReference type="SUPFAM" id="SSF53335">
    <property type="entry name" value="S-adenosyl-L-methionine-dependent methyltransferases"/>
    <property type="match status" value="1"/>
</dbReference>
<dbReference type="PANTHER" id="PTHR43667">
    <property type="entry name" value="CYCLOPROPANE-FATTY-ACYL-PHOSPHOLIPID SYNTHASE"/>
    <property type="match status" value="1"/>
</dbReference>
<evidence type="ECO:0000313" key="8">
    <source>
        <dbReference type="Proteomes" id="UP000175669"/>
    </source>
</evidence>
<evidence type="ECO:0000256" key="2">
    <source>
        <dbReference type="ARBA" id="ARBA00022603"/>
    </source>
</evidence>
<dbReference type="OrthoDB" id="9782855at2"/>
<comment type="similarity">
    <text evidence="1">Belongs to the CFA/CMAS family.</text>
</comment>
<keyword evidence="8" id="KW-1185">Reference proteome</keyword>
<dbReference type="InterPro" id="IPR029063">
    <property type="entry name" value="SAM-dependent_MTases_sf"/>
</dbReference>
<keyword evidence="3" id="KW-0808">Transferase</keyword>
<dbReference type="AlphaFoldDB" id="A0A1E8CP21"/>
<keyword evidence="2" id="KW-0489">Methyltransferase</keyword>
<protein>
    <submittedName>
        <fullName evidence="7">Cyclopropane-fatty-acyl-phospholipid synthase</fullName>
    </submittedName>
</protein>
<gene>
    <name evidence="7" type="ORF">PHACT_07590</name>
</gene>
<evidence type="ECO:0000256" key="6">
    <source>
        <dbReference type="PIRSR" id="PIRSR003085-1"/>
    </source>
</evidence>
<dbReference type="GO" id="GO:0008610">
    <property type="term" value="P:lipid biosynthetic process"/>
    <property type="evidence" value="ECO:0007669"/>
    <property type="project" value="InterPro"/>
</dbReference>
<evidence type="ECO:0000313" key="7">
    <source>
        <dbReference type="EMBL" id="OFE14007.1"/>
    </source>
</evidence>
<dbReference type="PIRSF" id="PIRSF003085">
    <property type="entry name" value="CMAS"/>
    <property type="match status" value="1"/>
</dbReference>
<dbReference type="STRING" id="1524254.PHACT_07590"/>
<keyword evidence="5" id="KW-0443">Lipid metabolism</keyword>
<dbReference type="InterPro" id="IPR050723">
    <property type="entry name" value="CFA/CMAS"/>
</dbReference>
<dbReference type="InterPro" id="IPR003333">
    <property type="entry name" value="CMAS"/>
</dbReference>
<proteinExistence type="inferred from homology"/>